<proteinExistence type="predicted"/>
<organism evidence="1 2">
    <name type="scientific">Fusarium proliferatum (strain ET1)</name>
    <name type="common">Orchid endophyte fungus</name>
    <dbReference type="NCBI Taxonomy" id="1227346"/>
    <lineage>
        <taxon>Eukaryota</taxon>
        <taxon>Fungi</taxon>
        <taxon>Dikarya</taxon>
        <taxon>Ascomycota</taxon>
        <taxon>Pezizomycotina</taxon>
        <taxon>Sordariomycetes</taxon>
        <taxon>Hypocreomycetidae</taxon>
        <taxon>Hypocreales</taxon>
        <taxon>Nectriaceae</taxon>
        <taxon>Fusarium</taxon>
        <taxon>Fusarium fujikuroi species complex</taxon>
    </lineage>
</organism>
<evidence type="ECO:0000313" key="2">
    <source>
        <dbReference type="Proteomes" id="UP000183971"/>
    </source>
</evidence>
<sequence>MRLLYVLYLASWSLKTTISASNISQALR</sequence>
<dbReference type="EMBL" id="FJOF01000008">
    <property type="protein sequence ID" value="CZR43877.1"/>
    <property type="molecule type" value="Genomic_DNA"/>
</dbReference>
<protein>
    <submittedName>
        <fullName evidence="1">Uncharacterized protein</fullName>
    </submittedName>
</protein>
<reference evidence="2" key="1">
    <citation type="journal article" date="2016" name="Genome Biol. Evol.">
        <title>Comparative 'omics' of the Fusarium fujikuroi species complex highlights differences in genetic potential and metabolite synthesis.</title>
        <authorList>
            <person name="Niehaus E.-M."/>
            <person name="Muensterkoetter M."/>
            <person name="Proctor R.H."/>
            <person name="Brown D.W."/>
            <person name="Sharon A."/>
            <person name="Idan Y."/>
            <person name="Oren-Young L."/>
            <person name="Sieber C.M."/>
            <person name="Novak O."/>
            <person name="Pencik A."/>
            <person name="Tarkowska D."/>
            <person name="Hromadova K."/>
            <person name="Freeman S."/>
            <person name="Maymon M."/>
            <person name="Elazar M."/>
            <person name="Youssef S.A."/>
            <person name="El-Shabrawy E.S.M."/>
            <person name="Shalaby A.B.A."/>
            <person name="Houterman P."/>
            <person name="Brock N.L."/>
            <person name="Burkhardt I."/>
            <person name="Tsavkelova E.A."/>
            <person name="Dickschat J.S."/>
            <person name="Galuszka P."/>
            <person name="Gueldener U."/>
            <person name="Tudzynski B."/>
        </authorList>
    </citation>
    <scope>NUCLEOTIDE SEQUENCE [LARGE SCALE GENOMIC DNA]</scope>
    <source>
        <strain evidence="2">ET1</strain>
    </source>
</reference>
<dbReference type="Proteomes" id="UP000183971">
    <property type="component" value="Unassembled WGS sequence"/>
</dbReference>
<accession>A0A1L7VTZ4</accession>
<comment type="caution">
    <text evidence="1">The sequence shown here is derived from an EMBL/GenBank/DDBJ whole genome shotgun (WGS) entry which is preliminary data.</text>
</comment>
<dbReference type="VEuPathDB" id="FungiDB:FPRO_13685"/>
<keyword evidence="2" id="KW-1185">Reference proteome</keyword>
<name>A0A1L7VTZ4_FUSPR</name>
<dbReference type="AlphaFoldDB" id="A0A1L7VTZ4"/>
<evidence type="ECO:0000313" key="1">
    <source>
        <dbReference type="EMBL" id="CZR43877.1"/>
    </source>
</evidence>
<gene>
    <name evidence="1" type="ORF">FPRO_13685</name>
</gene>